<sequence>MTRRVVAAMEILENLRVFLKTAQRKTRGTRDASAGRARGRRANAGGARAPGGEREIAPCIVSVLAELLSTQNRNTENRLCMHLCIIETGRYYKKRRVFNYVGM</sequence>
<accession>A0A4C1V419</accession>
<evidence type="ECO:0000256" key="1">
    <source>
        <dbReference type="SAM" id="MobiDB-lite"/>
    </source>
</evidence>
<evidence type="ECO:0000313" key="2">
    <source>
        <dbReference type="EMBL" id="GBP33012.1"/>
    </source>
</evidence>
<comment type="caution">
    <text evidence="2">The sequence shown here is derived from an EMBL/GenBank/DDBJ whole genome shotgun (WGS) entry which is preliminary data.</text>
</comment>
<name>A0A4C1V419_EUMVA</name>
<protein>
    <submittedName>
        <fullName evidence="2">Uncharacterized protein</fullName>
    </submittedName>
</protein>
<feature type="compositionally biased region" description="Low complexity" evidence="1">
    <location>
        <begin position="31"/>
        <end position="47"/>
    </location>
</feature>
<reference evidence="2 3" key="1">
    <citation type="journal article" date="2019" name="Commun. Biol.">
        <title>The bagworm genome reveals a unique fibroin gene that provides high tensile strength.</title>
        <authorList>
            <person name="Kono N."/>
            <person name="Nakamura H."/>
            <person name="Ohtoshi R."/>
            <person name="Tomita M."/>
            <person name="Numata K."/>
            <person name="Arakawa K."/>
        </authorList>
    </citation>
    <scope>NUCLEOTIDE SEQUENCE [LARGE SCALE GENOMIC DNA]</scope>
</reference>
<dbReference type="Proteomes" id="UP000299102">
    <property type="component" value="Unassembled WGS sequence"/>
</dbReference>
<feature type="region of interest" description="Disordered" evidence="1">
    <location>
        <begin position="24"/>
        <end position="52"/>
    </location>
</feature>
<keyword evidence="3" id="KW-1185">Reference proteome</keyword>
<organism evidence="2 3">
    <name type="scientific">Eumeta variegata</name>
    <name type="common">Bagworm moth</name>
    <name type="synonym">Eumeta japonica</name>
    <dbReference type="NCBI Taxonomy" id="151549"/>
    <lineage>
        <taxon>Eukaryota</taxon>
        <taxon>Metazoa</taxon>
        <taxon>Ecdysozoa</taxon>
        <taxon>Arthropoda</taxon>
        <taxon>Hexapoda</taxon>
        <taxon>Insecta</taxon>
        <taxon>Pterygota</taxon>
        <taxon>Neoptera</taxon>
        <taxon>Endopterygota</taxon>
        <taxon>Lepidoptera</taxon>
        <taxon>Glossata</taxon>
        <taxon>Ditrysia</taxon>
        <taxon>Tineoidea</taxon>
        <taxon>Psychidae</taxon>
        <taxon>Oiketicinae</taxon>
        <taxon>Eumeta</taxon>
    </lineage>
</organism>
<proteinExistence type="predicted"/>
<gene>
    <name evidence="2" type="ORF">EVAR_82850_1</name>
</gene>
<dbReference type="AlphaFoldDB" id="A0A4C1V419"/>
<dbReference type="EMBL" id="BGZK01000268">
    <property type="protein sequence ID" value="GBP33012.1"/>
    <property type="molecule type" value="Genomic_DNA"/>
</dbReference>
<evidence type="ECO:0000313" key="3">
    <source>
        <dbReference type="Proteomes" id="UP000299102"/>
    </source>
</evidence>